<protein>
    <submittedName>
        <fullName evidence="3">TerD family protein</fullName>
    </submittedName>
</protein>
<proteinExistence type="predicted"/>
<sequence>MTPGSNIPLSAARVTVDVAAPVRLDVSGLLLTADGKVRSDDDFIFYNQPSGPGVTYRSGGGTNPDAIMVDTSAVPPGIEKIVVTASPDAAGQTFQGIEPTATIRNADDNSVLATFTPPQLGTETALVIVEVYLRNGAWKARAVGQGYANGLAGIATDFGVTVEEPAPAAAAPVAPPQPTMQPPATPPAPPMPTPAPQAPQTPAAPPAPPAPGAGKINLDKGRVSLQKNQTVSLVKGGRPLLSQVKMGLGWEPAYRGKDIDLDASVIAYGPQRNHIDSCYFGKLQIVQGAIRHSGDNLTGEGGGDDEVITVDLGRLPQEVTGLVFTVNSFSGQKFTEVAKAYCRLIDAASGEELVRFDLTNAEAQTGVMMAKLIKQFSGEWEMTAMGDFVKSRTVRGMVKPAAQAL</sequence>
<evidence type="ECO:0000256" key="1">
    <source>
        <dbReference type="SAM" id="MobiDB-lite"/>
    </source>
</evidence>
<name>A0AB39MXX0_9ACTN</name>
<dbReference type="InterPro" id="IPR051324">
    <property type="entry name" value="Stress/Tellurium_Resist"/>
</dbReference>
<dbReference type="PANTHER" id="PTHR32097">
    <property type="entry name" value="CAMP-BINDING PROTEIN 1-RELATED"/>
    <property type="match status" value="1"/>
</dbReference>
<dbReference type="InterPro" id="IPR003325">
    <property type="entry name" value="TerD"/>
</dbReference>
<dbReference type="CDD" id="cd06974">
    <property type="entry name" value="TerD_like"/>
    <property type="match status" value="2"/>
</dbReference>
<evidence type="ECO:0000259" key="2">
    <source>
        <dbReference type="Pfam" id="PF02342"/>
    </source>
</evidence>
<dbReference type="Gene3D" id="2.60.60.30">
    <property type="entry name" value="sav2460 like domains"/>
    <property type="match status" value="2"/>
</dbReference>
<feature type="domain" description="TerD" evidence="2">
    <location>
        <begin position="20"/>
        <end position="158"/>
    </location>
</feature>
<feature type="region of interest" description="Disordered" evidence="1">
    <location>
        <begin position="169"/>
        <end position="217"/>
    </location>
</feature>
<accession>A0AB39MXX0</accession>
<dbReference type="PANTHER" id="PTHR32097:SF17">
    <property type="entry name" value="CAMP-BINDING PROTEIN 1-RELATED"/>
    <property type="match status" value="1"/>
</dbReference>
<feature type="compositionally biased region" description="Pro residues" evidence="1">
    <location>
        <begin position="173"/>
        <end position="211"/>
    </location>
</feature>
<gene>
    <name evidence="3" type="ORF">AB5J55_09705</name>
</gene>
<reference evidence="3" key="1">
    <citation type="submission" date="2024-07" db="EMBL/GenBank/DDBJ databases">
        <authorList>
            <person name="Yu S.T."/>
        </authorList>
    </citation>
    <scope>NUCLEOTIDE SEQUENCE</scope>
    <source>
        <strain evidence="3">R11</strain>
    </source>
</reference>
<organism evidence="3">
    <name type="scientific">Streptomyces sp. R11</name>
    <dbReference type="NCBI Taxonomy" id="3238625"/>
    <lineage>
        <taxon>Bacteria</taxon>
        <taxon>Bacillati</taxon>
        <taxon>Actinomycetota</taxon>
        <taxon>Actinomycetes</taxon>
        <taxon>Kitasatosporales</taxon>
        <taxon>Streptomycetaceae</taxon>
        <taxon>Streptomyces</taxon>
    </lineage>
</organism>
<dbReference type="AlphaFoldDB" id="A0AB39MXX0"/>
<evidence type="ECO:0000313" key="3">
    <source>
        <dbReference type="EMBL" id="XDQ09904.1"/>
    </source>
</evidence>
<dbReference type="EMBL" id="CP163432">
    <property type="protein sequence ID" value="XDQ09904.1"/>
    <property type="molecule type" value="Genomic_DNA"/>
</dbReference>
<feature type="domain" description="TerD" evidence="2">
    <location>
        <begin position="223"/>
        <end position="390"/>
    </location>
</feature>
<dbReference type="RefSeq" id="WP_369270259.1">
    <property type="nucleotide sequence ID" value="NZ_CP163432.1"/>
</dbReference>
<dbReference type="Pfam" id="PF02342">
    <property type="entry name" value="TerD"/>
    <property type="match status" value="2"/>
</dbReference>